<dbReference type="SUPFAM" id="SSF103247">
    <property type="entry name" value="TT1751-like"/>
    <property type="match status" value="1"/>
</dbReference>
<proteinExistence type="predicted"/>
<keyword evidence="1" id="KW-0732">Signal</keyword>
<dbReference type="Gene3D" id="3.30.310.70">
    <property type="entry name" value="TT1751-like domain"/>
    <property type="match status" value="1"/>
</dbReference>
<dbReference type="CDD" id="cd14797">
    <property type="entry name" value="DUF302"/>
    <property type="match status" value="1"/>
</dbReference>
<gene>
    <name evidence="3" type="ORF">N6H18_13425</name>
</gene>
<dbReference type="PROSITE" id="PS51257">
    <property type="entry name" value="PROKAR_LIPOPROTEIN"/>
    <property type="match status" value="1"/>
</dbReference>
<dbReference type="RefSeq" id="WP_262308789.1">
    <property type="nucleotide sequence ID" value="NZ_CP106679.1"/>
</dbReference>
<organism evidence="3 4">
    <name type="scientific">Reichenbachiella agarivorans</name>
    <dbReference type="NCBI Taxonomy" id="2979464"/>
    <lineage>
        <taxon>Bacteria</taxon>
        <taxon>Pseudomonadati</taxon>
        <taxon>Bacteroidota</taxon>
        <taxon>Cytophagia</taxon>
        <taxon>Cytophagales</taxon>
        <taxon>Reichenbachiellaceae</taxon>
        <taxon>Reichenbachiella</taxon>
    </lineage>
</organism>
<sequence length="152" mass="17538">MRNSLRVGVTILTLLLSCSFSAWSQDPTIYVSPHSVDETLSNVYIGIDNNGHKYLNTHFYETDSIDQGEFKGKVYVVDFTLRNLNKIISCEPTIALDIPLKIMVWEEDGDVYLAYINPFVYKKRYFIMGCDDLLDEYNKSIIRIVNDAIRTH</sequence>
<dbReference type="InterPro" id="IPR005180">
    <property type="entry name" value="DUF302"/>
</dbReference>
<name>A0ABY6CSV0_9BACT</name>
<reference evidence="3" key="1">
    <citation type="submission" date="2022-09" db="EMBL/GenBank/DDBJ databases">
        <title>Comparative genomics and taxonomic characterization of three novel marine species of genus Reichenbachiella exhibiting antioxidant and polysaccharide degradation activities.</title>
        <authorList>
            <person name="Muhammad N."/>
            <person name="Lee Y.-J."/>
            <person name="Ko J."/>
            <person name="Kim S.-G."/>
        </authorList>
    </citation>
    <scope>NUCLEOTIDE SEQUENCE</scope>
    <source>
        <strain evidence="3">BKB1-1</strain>
    </source>
</reference>
<feature type="chain" id="PRO_5046800866" evidence="1">
    <location>
        <begin position="25"/>
        <end position="152"/>
    </location>
</feature>
<dbReference type="InterPro" id="IPR035923">
    <property type="entry name" value="TT1751-like_sf"/>
</dbReference>
<dbReference type="Pfam" id="PF03625">
    <property type="entry name" value="DUF302"/>
    <property type="match status" value="1"/>
</dbReference>
<accession>A0ABY6CSV0</accession>
<protein>
    <submittedName>
        <fullName evidence="3">DUF302 domain-containing protein</fullName>
    </submittedName>
</protein>
<evidence type="ECO:0000313" key="4">
    <source>
        <dbReference type="Proteomes" id="UP001065174"/>
    </source>
</evidence>
<evidence type="ECO:0000313" key="3">
    <source>
        <dbReference type="EMBL" id="UXP31350.1"/>
    </source>
</evidence>
<feature type="signal peptide" evidence="1">
    <location>
        <begin position="1"/>
        <end position="24"/>
    </location>
</feature>
<dbReference type="EMBL" id="CP106679">
    <property type="protein sequence ID" value="UXP31350.1"/>
    <property type="molecule type" value="Genomic_DNA"/>
</dbReference>
<feature type="domain" description="DUF302" evidence="2">
    <location>
        <begin position="86"/>
        <end position="118"/>
    </location>
</feature>
<keyword evidence="4" id="KW-1185">Reference proteome</keyword>
<dbReference type="Proteomes" id="UP001065174">
    <property type="component" value="Chromosome"/>
</dbReference>
<evidence type="ECO:0000256" key="1">
    <source>
        <dbReference type="SAM" id="SignalP"/>
    </source>
</evidence>
<evidence type="ECO:0000259" key="2">
    <source>
        <dbReference type="Pfam" id="PF03625"/>
    </source>
</evidence>